<sequence length="402" mass="45759">MSKRSYPSGSEKRKKALHQKEVIEKLPKLTSYFTTTTGETSVSSNQLINVPHDESAQSQIAGISKPSCSNFEKEIESESDYSYDESATTLVTSLKPTTVSIELQFSNTEELISHDPADYFHEKFIEINREILIRKGPVYFQNKDSDFSEASRTYKDEIHDIPIKDCRGQSYDNASNMSGKYSGLQTRIKEKCEFATFVPCAGHSLNLVGVHAAGCVPEASQFFEIVQKVYNFFSGSTHRWNMLTEHLGSKKVVKSLSQTRWSARADAVSALHGGYKRIIEALITIANDTEQARETRNEALSLSRKMRNLEFIILTEIWSSILERIDKTSNYLQKETITLDVATNLFTSLHDFITNLRDKFDNFGSSAKEKNPESDYKDLSQRTRRRSSRQSFFLMALRHQSN</sequence>
<evidence type="ECO:0000256" key="1">
    <source>
        <dbReference type="SAM" id="MobiDB-lite"/>
    </source>
</evidence>
<dbReference type="SUPFAM" id="SSF53098">
    <property type="entry name" value="Ribonuclease H-like"/>
    <property type="match status" value="1"/>
</dbReference>
<dbReference type="OrthoDB" id="10063284at2759"/>
<dbReference type="Proteomes" id="UP000299102">
    <property type="component" value="Unassembled WGS sequence"/>
</dbReference>
<accession>A0A4C1TDM4</accession>
<organism evidence="2 3">
    <name type="scientific">Eumeta variegata</name>
    <name type="common">Bagworm moth</name>
    <name type="synonym">Eumeta japonica</name>
    <dbReference type="NCBI Taxonomy" id="151549"/>
    <lineage>
        <taxon>Eukaryota</taxon>
        <taxon>Metazoa</taxon>
        <taxon>Ecdysozoa</taxon>
        <taxon>Arthropoda</taxon>
        <taxon>Hexapoda</taxon>
        <taxon>Insecta</taxon>
        <taxon>Pterygota</taxon>
        <taxon>Neoptera</taxon>
        <taxon>Endopterygota</taxon>
        <taxon>Lepidoptera</taxon>
        <taxon>Glossata</taxon>
        <taxon>Ditrysia</taxon>
        <taxon>Tineoidea</taxon>
        <taxon>Psychidae</taxon>
        <taxon>Oiketicinae</taxon>
        <taxon>Eumeta</taxon>
    </lineage>
</organism>
<evidence type="ECO:0000313" key="2">
    <source>
        <dbReference type="EMBL" id="GBP11401.1"/>
    </source>
</evidence>
<keyword evidence="3" id="KW-1185">Reference proteome</keyword>
<evidence type="ECO:0008006" key="4">
    <source>
        <dbReference type="Google" id="ProtNLM"/>
    </source>
</evidence>
<evidence type="ECO:0000313" key="3">
    <source>
        <dbReference type="Proteomes" id="UP000299102"/>
    </source>
</evidence>
<protein>
    <recommendedName>
        <fullName evidence="4">Zinc finger MYM-type protein 1</fullName>
    </recommendedName>
</protein>
<dbReference type="EMBL" id="BGZK01000046">
    <property type="protein sequence ID" value="GBP11401.1"/>
    <property type="molecule type" value="Genomic_DNA"/>
</dbReference>
<comment type="caution">
    <text evidence="2">The sequence shown here is derived from an EMBL/GenBank/DDBJ whole genome shotgun (WGS) entry which is preliminary data.</text>
</comment>
<dbReference type="AlphaFoldDB" id="A0A4C1TDM4"/>
<reference evidence="2 3" key="1">
    <citation type="journal article" date="2019" name="Commun. Biol.">
        <title>The bagworm genome reveals a unique fibroin gene that provides high tensile strength.</title>
        <authorList>
            <person name="Kono N."/>
            <person name="Nakamura H."/>
            <person name="Ohtoshi R."/>
            <person name="Tomita M."/>
            <person name="Numata K."/>
            <person name="Arakawa K."/>
        </authorList>
    </citation>
    <scope>NUCLEOTIDE SEQUENCE [LARGE SCALE GENOMIC DNA]</scope>
</reference>
<feature type="region of interest" description="Disordered" evidence="1">
    <location>
        <begin position="364"/>
        <end position="389"/>
    </location>
</feature>
<feature type="compositionally biased region" description="Basic and acidic residues" evidence="1">
    <location>
        <begin position="364"/>
        <end position="381"/>
    </location>
</feature>
<dbReference type="PANTHER" id="PTHR45749">
    <property type="match status" value="1"/>
</dbReference>
<dbReference type="InterPro" id="IPR012337">
    <property type="entry name" value="RNaseH-like_sf"/>
</dbReference>
<name>A0A4C1TDM4_EUMVA</name>
<gene>
    <name evidence="2" type="ORF">EVAR_92913_1</name>
</gene>
<proteinExistence type="predicted"/>
<feature type="region of interest" description="Disordered" evidence="1">
    <location>
        <begin position="1"/>
        <end position="20"/>
    </location>
</feature>
<dbReference type="STRING" id="151549.A0A4C1TDM4"/>
<dbReference type="PANTHER" id="PTHR45749:SF23">
    <property type="entry name" value="ZINC FINGER MYM-TYPE PROTEIN 1-LIKE"/>
    <property type="match status" value="1"/>
</dbReference>